<dbReference type="EMBL" id="GFAY01000231">
    <property type="protein sequence ID" value="JAV45419.1"/>
    <property type="molecule type" value="Transcribed_RNA"/>
</dbReference>
<dbReference type="GO" id="GO:0005524">
    <property type="term" value="F:ATP binding"/>
    <property type="evidence" value="ECO:0007669"/>
    <property type="project" value="UniProtKB-KW"/>
</dbReference>
<dbReference type="Pfam" id="PF00931">
    <property type="entry name" value="NB-ARC"/>
    <property type="match status" value="1"/>
</dbReference>
<dbReference type="PRINTS" id="PR00364">
    <property type="entry name" value="DISEASERSIST"/>
</dbReference>
<feature type="domain" description="NB-ARC" evidence="6">
    <location>
        <begin position="190"/>
        <end position="357"/>
    </location>
</feature>
<keyword evidence="1" id="KW-0433">Leucine-rich repeat</keyword>
<dbReference type="FunFam" id="1.10.10.10:FF:000322">
    <property type="entry name" value="Probable disease resistance protein At1g63360"/>
    <property type="match status" value="1"/>
</dbReference>
<evidence type="ECO:0000256" key="4">
    <source>
        <dbReference type="ARBA" id="ARBA00022821"/>
    </source>
</evidence>
<dbReference type="InterPro" id="IPR032675">
    <property type="entry name" value="LRR_dom_sf"/>
</dbReference>
<keyword evidence="5" id="KW-0067">ATP-binding</keyword>
<dbReference type="AlphaFoldDB" id="A0A1S8AD61"/>
<keyword evidence="2" id="KW-0677">Repeat</keyword>
<dbReference type="GO" id="GO:0006952">
    <property type="term" value="P:defense response"/>
    <property type="evidence" value="ECO:0007669"/>
    <property type="project" value="UniProtKB-KW"/>
</dbReference>
<dbReference type="InterPro" id="IPR041118">
    <property type="entry name" value="Rx_N"/>
</dbReference>
<dbReference type="InterPro" id="IPR042197">
    <property type="entry name" value="Apaf_helical"/>
</dbReference>
<dbReference type="Pfam" id="PF23559">
    <property type="entry name" value="WHD_DRP"/>
    <property type="match status" value="1"/>
</dbReference>
<accession>A0A1S8AD61</accession>
<dbReference type="CDD" id="cd14798">
    <property type="entry name" value="RX-CC_like"/>
    <property type="match status" value="1"/>
</dbReference>
<dbReference type="Gene3D" id="1.10.8.430">
    <property type="entry name" value="Helical domain of apoptotic protease-activating factors"/>
    <property type="match status" value="1"/>
</dbReference>
<evidence type="ECO:0000256" key="5">
    <source>
        <dbReference type="ARBA" id="ARBA00022840"/>
    </source>
</evidence>
<evidence type="ECO:0000256" key="1">
    <source>
        <dbReference type="ARBA" id="ARBA00022614"/>
    </source>
</evidence>
<dbReference type="GO" id="GO:0051707">
    <property type="term" value="P:response to other organism"/>
    <property type="evidence" value="ECO:0007669"/>
    <property type="project" value="UniProtKB-ARBA"/>
</dbReference>
<dbReference type="GO" id="GO:0043531">
    <property type="term" value="F:ADP binding"/>
    <property type="evidence" value="ECO:0007669"/>
    <property type="project" value="InterPro"/>
</dbReference>
<dbReference type="InterPro" id="IPR038005">
    <property type="entry name" value="RX-like_CC"/>
</dbReference>
<dbReference type="InterPro" id="IPR036388">
    <property type="entry name" value="WH-like_DNA-bd_sf"/>
</dbReference>
<feature type="domain" description="R13L1/DRL21-like LRR repeat region" evidence="9">
    <location>
        <begin position="720"/>
        <end position="847"/>
    </location>
</feature>
<dbReference type="SUPFAM" id="SSF52058">
    <property type="entry name" value="L domain-like"/>
    <property type="match status" value="1"/>
</dbReference>
<feature type="domain" description="Disease resistance N-terminal" evidence="7">
    <location>
        <begin position="5"/>
        <end position="98"/>
    </location>
</feature>
<evidence type="ECO:0000259" key="9">
    <source>
        <dbReference type="Pfam" id="PF25019"/>
    </source>
</evidence>
<dbReference type="Gene3D" id="3.40.50.300">
    <property type="entry name" value="P-loop containing nucleotide triphosphate hydrolases"/>
    <property type="match status" value="1"/>
</dbReference>
<dbReference type="Gene3D" id="1.20.5.4130">
    <property type="match status" value="1"/>
</dbReference>
<dbReference type="PANTHER" id="PTHR36766:SF45">
    <property type="entry name" value="NB-ARC DOMAIN-CONTAINING PROTEIN"/>
    <property type="match status" value="1"/>
</dbReference>
<dbReference type="Gene3D" id="1.10.10.10">
    <property type="entry name" value="Winged helix-like DNA-binding domain superfamily/Winged helix DNA-binding domain"/>
    <property type="match status" value="1"/>
</dbReference>
<dbReference type="InterPro" id="IPR056789">
    <property type="entry name" value="LRR_R13L1-DRL21"/>
</dbReference>
<dbReference type="FunFam" id="3.40.50.300:FF:001091">
    <property type="entry name" value="Probable disease resistance protein At1g61300"/>
    <property type="match status" value="1"/>
</dbReference>
<dbReference type="PANTHER" id="PTHR36766">
    <property type="entry name" value="PLANT BROAD-SPECTRUM MILDEW RESISTANCE PROTEIN RPW8"/>
    <property type="match status" value="1"/>
</dbReference>
<dbReference type="Pfam" id="PF18052">
    <property type="entry name" value="Rx_N"/>
    <property type="match status" value="1"/>
</dbReference>
<evidence type="ECO:0000256" key="3">
    <source>
        <dbReference type="ARBA" id="ARBA00022741"/>
    </source>
</evidence>
<dbReference type="SUPFAM" id="SSF52540">
    <property type="entry name" value="P-loop containing nucleoside triphosphate hydrolases"/>
    <property type="match status" value="1"/>
</dbReference>
<proteinExistence type="predicted"/>
<evidence type="ECO:0000259" key="6">
    <source>
        <dbReference type="Pfam" id="PF00931"/>
    </source>
</evidence>
<name>A0A1S8AD61_CITLI</name>
<dbReference type="InterPro" id="IPR027417">
    <property type="entry name" value="P-loop_NTPase"/>
</dbReference>
<dbReference type="InterPro" id="IPR002182">
    <property type="entry name" value="NB-ARC"/>
</dbReference>
<protein>
    <submittedName>
        <fullName evidence="10">NB-ARC domain-containing disease resistance protein</fullName>
    </submittedName>
</protein>
<dbReference type="Gene3D" id="3.80.10.10">
    <property type="entry name" value="Ribonuclease Inhibitor"/>
    <property type="match status" value="1"/>
</dbReference>
<dbReference type="Pfam" id="PF25019">
    <property type="entry name" value="LRR_R13L1-DRL21"/>
    <property type="match status" value="1"/>
</dbReference>
<keyword evidence="4" id="KW-0611">Plant defense</keyword>
<evidence type="ECO:0000259" key="7">
    <source>
        <dbReference type="Pfam" id="PF18052"/>
    </source>
</evidence>
<reference evidence="10" key="1">
    <citation type="submission" date="2016-12" db="EMBL/GenBank/DDBJ databases">
        <title>Transcriptomic, proteomic, and metabolomic analysis of Citrus limon response to graft inoculation by Candidatus Liberibacter asiaticus.</title>
        <authorList>
            <person name="Ramsey J."/>
            <person name="Chin E."/>
            <person name="Chavez J."/>
            <person name="Saha S."/>
            <person name="Mischuk D."/>
            <person name="Mahoney J."/>
            <person name="Mohr J."/>
            <person name="Robison F."/>
            <person name="Godfrey K."/>
            <person name="Levesque C."/>
            <person name="Foster L."/>
            <person name="Xu Y."/>
            <person name="Strickler S."/>
            <person name="Fernandez-Pozo N."/>
            <person name="Polek M.L."/>
            <person name="Giovannoni J."/>
            <person name="Mueller L.A."/>
            <person name="Slupsky C."/>
            <person name="Bruce J."/>
            <person name="Cilia M."/>
        </authorList>
    </citation>
    <scope>NUCLEOTIDE SEQUENCE</scope>
</reference>
<evidence type="ECO:0000259" key="8">
    <source>
        <dbReference type="Pfam" id="PF23559"/>
    </source>
</evidence>
<dbReference type="InterPro" id="IPR058922">
    <property type="entry name" value="WHD_DRP"/>
</dbReference>
<evidence type="ECO:0000256" key="2">
    <source>
        <dbReference type="ARBA" id="ARBA00022737"/>
    </source>
</evidence>
<sequence length="966" mass="110530">MVDAIVSSLLEQLISVAADEVKQQVRLVTGVREEVKKLTSNLQAIQLVLEDAEKRQMQHDKAVTFWLDQLKDASYDMEDVLEQWSTARLKLQIEGLDDDNTLALAAHKKKVCSFFPSTSNCFGSFKQLSLRHDIAVKIREINKTLDDITSQKDRFKFAENVSNNVKKLERVRTTSLVDEGEICGRIDEKNELLSKLLGESSEQQKGLRIISLFGLGGIGKTTLAQLAFNNEGVKRKFDIVIWVCVSDAFEEIRIAKAILEVLDKSASSLGEFQSLMQQIQESIRGKKFFLVLDDVWDGDYKKWDPFFSCLKNGHHESKILITTRDRSVALQMGSIDIISVKELGEGECWSLFKQVAFLGRSFEDCEKLEPIGRKIACKCKGLPLAAKVIGNLLRSKRTVSEWQRILDSEMWKVEEIGKGLLPPLLLSYNDLPSSSMVKRCFSYCSVFPKDYNIRKEELITLWMAQCYLNSEEDEEMEIIGEEYFNILATRSFFQEFVKDYDDNVMSCKMHDIVHDFAQLVSREECLWVEINSRKESVINSFGEKVRHLGLNFEGGASFPMSTPEFNRLRTLLIYDLSPYSPSLNGSILVELFSKVACLRALVIRQWFVPLDDQNFIREIPENIGKLIHLKYLNLSELCIERLPETLCELYNLQKLAVRWCTNLRELPAGIGKLMNMRSLMNGQTEKLKYLPIGISRLTSLRTLEKFVVGGGVDGGSTCRLESLKNLQLLRECRVEGLSNVSHVDEAERLQLYNKKNLLRLHLEFGRVVDGEGEEGRRKNEKDKQLLEALQPPLNVEELWILFYGGNIFPKWLTLLTNLRELKLFSCVNCEHLPPLGKLLLEKLTLYNLISVKRVGDEFLGIEESSVDDTSSSSSVIAFPKLKSLKIEDLDELEEWNYRVTRKESISIMPRLSSLEIDCCPKLNVLPDHLLQTTTLQELSIRGCPILEERYRGEDYHMISHIPHTKL</sequence>
<organism evidence="10">
    <name type="scientific">Citrus limon</name>
    <name type="common">Lemon</name>
    <name type="synonym">Citrus medica var. limon</name>
    <dbReference type="NCBI Taxonomy" id="2708"/>
    <lineage>
        <taxon>Eukaryota</taxon>
        <taxon>Viridiplantae</taxon>
        <taxon>Streptophyta</taxon>
        <taxon>Embryophyta</taxon>
        <taxon>Tracheophyta</taxon>
        <taxon>Spermatophyta</taxon>
        <taxon>Magnoliopsida</taxon>
        <taxon>eudicotyledons</taxon>
        <taxon>Gunneridae</taxon>
        <taxon>Pentapetalae</taxon>
        <taxon>rosids</taxon>
        <taxon>malvids</taxon>
        <taxon>Sapindales</taxon>
        <taxon>Rutaceae</taxon>
        <taxon>Aurantioideae</taxon>
        <taxon>Citrus</taxon>
    </lineage>
</organism>
<keyword evidence="3" id="KW-0547">Nucleotide-binding</keyword>
<feature type="domain" description="Disease resistance protein winged helix" evidence="8">
    <location>
        <begin position="446"/>
        <end position="517"/>
    </location>
</feature>
<evidence type="ECO:0000313" key="10">
    <source>
        <dbReference type="EMBL" id="JAV45419.1"/>
    </source>
</evidence>